<sequence length="224" mass="25805">MSKMNFCPQCGKTLTTKEKDGRERILCPDEEDCGYVFWNNPTPVVAAIVEHEGDIILARNAAWPPTWYALITGFLEAGETPAEGILREIKEELNLEGEIIEFVGIYEFHRMNQLIIAYYVKANGEITLSEELVDYKRLKDFEIKPWPLGTGKAVQEWQAKRGIFNEIIDFTRQVVLMFFVLFHSKQPIAARIRSKKQSTLVPQRCLKKYIQIQPILAAIHSIQF</sequence>
<name>A0A8J8NB44_HALGN</name>
<feature type="domain" description="Nudix hydrolase" evidence="2">
    <location>
        <begin position="40"/>
        <end position="160"/>
    </location>
</feature>
<accession>A0A8J8NB44</accession>
<organism evidence="3 4">
    <name type="scientific">Halteria grandinella</name>
    <dbReference type="NCBI Taxonomy" id="5974"/>
    <lineage>
        <taxon>Eukaryota</taxon>
        <taxon>Sar</taxon>
        <taxon>Alveolata</taxon>
        <taxon>Ciliophora</taxon>
        <taxon>Intramacronucleata</taxon>
        <taxon>Spirotrichea</taxon>
        <taxon>Stichotrichia</taxon>
        <taxon>Sporadotrichida</taxon>
        <taxon>Halteriidae</taxon>
        <taxon>Halteria</taxon>
    </lineage>
</organism>
<comment type="caution">
    <text evidence="3">The sequence shown here is derived from an EMBL/GenBank/DDBJ whole genome shotgun (WGS) entry which is preliminary data.</text>
</comment>
<dbReference type="PROSITE" id="PS00893">
    <property type="entry name" value="NUDIX_BOX"/>
    <property type="match status" value="1"/>
</dbReference>
<dbReference type="InterPro" id="IPR020084">
    <property type="entry name" value="NUDIX_hydrolase_CS"/>
</dbReference>
<proteinExistence type="predicted"/>
<dbReference type="Pfam" id="PF00293">
    <property type="entry name" value="NUDIX"/>
    <property type="match status" value="1"/>
</dbReference>
<dbReference type="Proteomes" id="UP000785679">
    <property type="component" value="Unassembled WGS sequence"/>
</dbReference>
<reference evidence="3" key="1">
    <citation type="submission" date="2019-06" db="EMBL/GenBank/DDBJ databases">
        <authorList>
            <person name="Zheng W."/>
        </authorList>
    </citation>
    <scope>NUCLEOTIDE SEQUENCE</scope>
    <source>
        <strain evidence="3">QDHG01</strain>
    </source>
</reference>
<dbReference type="PANTHER" id="PTHR43222">
    <property type="entry name" value="NUDIX HYDROLASE 23"/>
    <property type="match status" value="1"/>
</dbReference>
<dbReference type="OrthoDB" id="447842at2759"/>
<dbReference type="InterPro" id="IPR000086">
    <property type="entry name" value="NUDIX_hydrolase_dom"/>
</dbReference>
<dbReference type="PANTHER" id="PTHR43222:SF2">
    <property type="entry name" value="NUDIX HYDROLASE 23, CHLOROPLASTIC"/>
    <property type="match status" value="1"/>
</dbReference>
<dbReference type="Gene3D" id="3.90.79.10">
    <property type="entry name" value="Nucleoside Triphosphate Pyrophosphohydrolase"/>
    <property type="match status" value="1"/>
</dbReference>
<protein>
    <recommendedName>
        <fullName evidence="2">Nudix hydrolase domain-containing protein</fullName>
    </recommendedName>
</protein>
<dbReference type="AlphaFoldDB" id="A0A8J8NB44"/>
<evidence type="ECO:0000313" key="3">
    <source>
        <dbReference type="EMBL" id="TNV71471.1"/>
    </source>
</evidence>
<dbReference type="SUPFAM" id="SSF55811">
    <property type="entry name" value="Nudix"/>
    <property type="match status" value="1"/>
</dbReference>
<dbReference type="InterPro" id="IPR015797">
    <property type="entry name" value="NUDIX_hydrolase-like_dom_sf"/>
</dbReference>
<dbReference type="PROSITE" id="PS51462">
    <property type="entry name" value="NUDIX"/>
    <property type="match status" value="1"/>
</dbReference>
<keyword evidence="1" id="KW-0378">Hydrolase</keyword>
<dbReference type="EMBL" id="RRYP01029783">
    <property type="protein sequence ID" value="TNV71471.1"/>
    <property type="molecule type" value="Genomic_DNA"/>
</dbReference>
<keyword evidence="4" id="KW-1185">Reference proteome</keyword>
<dbReference type="GO" id="GO:0016787">
    <property type="term" value="F:hydrolase activity"/>
    <property type="evidence" value="ECO:0007669"/>
    <property type="project" value="UniProtKB-KW"/>
</dbReference>
<evidence type="ECO:0000313" key="4">
    <source>
        <dbReference type="Proteomes" id="UP000785679"/>
    </source>
</evidence>
<gene>
    <name evidence="3" type="ORF">FGO68_gene17510</name>
</gene>
<evidence type="ECO:0000259" key="2">
    <source>
        <dbReference type="PROSITE" id="PS51462"/>
    </source>
</evidence>
<evidence type="ECO:0000256" key="1">
    <source>
        <dbReference type="ARBA" id="ARBA00022801"/>
    </source>
</evidence>